<reference evidence="1" key="1">
    <citation type="submission" date="2020-06" db="EMBL/GenBank/DDBJ databases">
        <authorList>
            <consortium name="Plant Systems Biology data submission"/>
        </authorList>
    </citation>
    <scope>NUCLEOTIDE SEQUENCE</scope>
    <source>
        <strain evidence="1">D6</strain>
    </source>
</reference>
<proteinExistence type="predicted"/>
<keyword evidence="2" id="KW-1185">Reference proteome</keyword>
<name>A0A9N8HKF9_9STRA</name>
<accession>A0A9N8HKF9</accession>
<evidence type="ECO:0000313" key="1">
    <source>
        <dbReference type="EMBL" id="CAB9513793.1"/>
    </source>
</evidence>
<comment type="caution">
    <text evidence="1">The sequence shown here is derived from an EMBL/GenBank/DDBJ whole genome shotgun (WGS) entry which is preliminary data.</text>
</comment>
<dbReference type="Proteomes" id="UP001153069">
    <property type="component" value="Unassembled WGS sequence"/>
</dbReference>
<sequence>MTYAQFMGAKVNGDLWFFDCTIDEFANCHFQGNSIVDNFCPRGHYYDINGLTLGHIYVSGIVHPGCYIAAGAVVNGEENGPWKSFFSGHSKEVVGNPHDLEATEDLC</sequence>
<gene>
    <name evidence="1" type="ORF">SEMRO_613_G175590.1</name>
</gene>
<dbReference type="AlphaFoldDB" id="A0A9N8HKF9"/>
<evidence type="ECO:0000313" key="2">
    <source>
        <dbReference type="Proteomes" id="UP001153069"/>
    </source>
</evidence>
<dbReference type="EMBL" id="CAICTM010000612">
    <property type="protein sequence ID" value="CAB9513793.1"/>
    <property type="molecule type" value="Genomic_DNA"/>
</dbReference>
<organism evidence="1 2">
    <name type="scientific">Seminavis robusta</name>
    <dbReference type="NCBI Taxonomy" id="568900"/>
    <lineage>
        <taxon>Eukaryota</taxon>
        <taxon>Sar</taxon>
        <taxon>Stramenopiles</taxon>
        <taxon>Ochrophyta</taxon>
        <taxon>Bacillariophyta</taxon>
        <taxon>Bacillariophyceae</taxon>
        <taxon>Bacillariophycidae</taxon>
        <taxon>Naviculales</taxon>
        <taxon>Naviculaceae</taxon>
        <taxon>Seminavis</taxon>
    </lineage>
</organism>
<protein>
    <submittedName>
        <fullName evidence="1">Uncharacterized protein</fullName>
    </submittedName>
</protein>